<keyword evidence="3" id="KW-1185">Reference proteome</keyword>
<dbReference type="KEGG" id="cko:CKO_01130"/>
<name>A8AFK8_CITK8</name>
<evidence type="ECO:0000256" key="1">
    <source>
        <dbReference type="SAM" id="MobiDB-lite"/>
    </source>
</evidence>
<accession>A8AFK8</accession>
<evidence type="ECO:0000313" key="3">
    <source>
        <dbReference type="Proteomes" id="UP000008148"/>
    </source>
</evidence>
<evidence type="ECO:0000313" key="2">
    <source>
        <dbReference type="EMBL" id="ABV12271.1"/>
    </source>
</evidence>
<proteinExistence type="predicted"/>
<protein>
    <submittedName>
        <fullName evidence="2">Uncharacterized protein</fullName>
    </submittedName>
</protein>
<organism evidence="2 3">
    <name type="scientific">Citrobacter koseri (strain ATCC BAA-895 / CDC 4225-83 / SGSC4696)</name>
    <dbReference type="NCBI Taxonomy" id="290338"/>
    <lineage>
        <taxon>Bacteria</taxon>
        <taxon>Pseudomonadati</taxon>
        <taxon>Pseudomonadota</taxon>
        <taxon>Gammaproteobacteria</taxon>
        <taxon>Enterobacterales</taxon>
        <taxon>Enterobacteriaceae</taxon>
        <taxon>Citrobacter</taxon>
    </lineage>
</organism>
<dbReference type="HOGENOM" id="CLU_3372861_0_0_6"/>
<dbReference type="EMBL" id="CP000822">
    <property type="protein sequence ID" value="ABV12271.1"/>
    <property type="molecule type" value="Genomic_DNA"/>
</dbReference>
<dbReference type="AlphaFoldDB" id="A8AFK8"/>
<sequence>MLDELLMLCTEGVQDEDDGGKNQSDIKQYDQYRV</sequence>
<feature type="region of interest" description="Disordered" evidence="1">
    <location>
        <begin position="12"/>
        <end position="34"/>
    </location>
</feature>
<reference evidence="2 3" key="1">
    <citation type="submission" date="2007-08" db="EMBL/GenBank/DDBJ databases">
        <authorList>
            <consortium name="The Citrobacter koseri Genome Sequencing Project"/>
            <person name="McClelland M."/>
            <person name="Sanderson E.K."/>
            <person name="Porwollik S."/>
            <person name="Spieth J."/>
            <person name="Clifton W.S."/>
            <person name="Latreille P."/>
            <person name="Courtney L."/>
            <person name="Wang C."/>
            <person name="Pepin K."/>
            <person name="Bhonagiri V."/>
            <person name="Nash W."/>
            <person name="Johnson M."/>
            <person name="Thiruvilangam P."/>
            <person name="Wilson R."/>
        </authorList>
    </citation>
    <scope>NUCLEOTIDE SEQUENCE [LARGE SCALE GENOMIC DNA]</scope>
    <source>
        <strain evidence="3">ATCC BAA-895 / CDC 4225-83 / SGSC4696</strain>
    </source>
</reference>
<dbReference type="Proteomes" id="UP000008148">
    <property type="component" value="Chromosome"/>
</dbReference>
<gene>
    <name evidence="2" type="ordered locus">CKO_01130</name>
</gene>